<dbReference type="EMBL" id="JBBPBN010000078">
    <property type="protein sequence ID" value="KAK8984216.1"/>
    <property type="molecule type" value="Genomic_DNA"/>
</dbReference>
<dbReference type="CDD" id="cd15800">
    <property type="entry name" value="PMEI-like_2"/>
    <property type="match status" value="1"/>
</dbReference>
<dbReference type="PANTHER" id="PTHR35357:SF8">
    <property type="entry name" value="OS01G0111000 PROTEIN"/>
    <property type="match status" value="1"/>
</dbReference>
<keyword evidence="2" id="KW-1015">Disulfide bond</keyword>
<evidence type="ECO:0000256" key="2">
    <source>
        <dbReference type="ARBA" id="ARBA00023157"/>
    </source>
</evidence>
<keyword evidence="1" id="KW-0732">Signal</keyword>
<evidence type="ECO:0000259" key="4">
    <source>
        <dbReference type="SMART" id="SM00856"/>
    </source>
</evidence>
<accession>A0ABR2P6Y9</accession>
<proteinExistence type="inferred from homology"/>
<dbReference type="Proteomes" id="UP001396334">
    <property type="component" value="Unassembled WGS sequence"/>
</dbReference>
<dbReference type="SMART" id="SM00856">
    <property type="entry name" value="PMEI"/>
    <property type="match status" value="1"/>
</dbReference>
<dbReference type="InterPro" id="IPR035513">
    <property type="entry name" value="Invertase/methylesterase_inhib"/>
</dbReference>
<dbReference type="NCBIfam" id="TIGR01614">
    <property type="entry name" value="PME_inhib"/>
    <property type="match status" value="1"/>
</dbReference>
<reference evidence="5 6" key="1">
    <citation type="journal article" date="2024" name="G3 (Bethesda)">
        <title>Genome assembly of Hibiscus sabdariffa L. provides insights into metabolisms of medicinal natural products.</title>
        <authorList>
            <person name="Kim T."/>
        </authorList>
    </citation>
    <scope>NUCLEOTIDE SEQUENCE [LARGE SCALE GENOMIC DNA]</scope>
    <source>
        <strain evidence="5">TK-2024</strain>
        <tissue evidence="5">Old leaves</tissue>
    </source>
</reference>
<protein>
    <recommendedName>
        <fullName evidence="4">Pectinesterase inhibitor domain-containing protein</fullName>
    </recommendedName>
</protein>
<keyword evidence="6" id="KW-1185">Reference proteome</keyword>
<comment type="caution">
    <text evidence="5">The sequence shown here is derived from an EMBL/GenBank/DDBJ whole genome shotgun (WGS) entry which is preliminary data.</text>
</comment>
<feature type="domain" description="Pectinesterase inhibitor" evidence="4">
    <location>
        <begin position="35"/>
        <end position="162"/>
    </location>
</feature>
<dbReference type="SUPFAM" id="SSF101148">
    <property type="entry name" value="Plant invertase/pectin methylesterase inhibitor"/>
    <property type="match status" value="1"/>
</dbReference>
<sequence length="169" mass="18570">MSIIPVSIALASSDARFFTFSNPRGDRTFPASPANVNPRLQRVRVDTDHLVSILMVEIEAIDSKAKEALHMTSKLLSNPSTLKSIALCLETCIDNYNVILESKRRVLDAIGTGDAEQLSAELSSNADNIFNCEDAFKEADIKSPVMEMDSLLAKMITNSLIIAVDMVYF</sequence>
<evidence type="ECO:0000256" key="1">
    <source>
        <dbReference type="ARBA" id="ARBA00022729"/>
    </source>
</evidence>
<evidence type="ECO:0000313" key="5">
    <source>
        <dbReference type="EMBL" id="KAK8984216.1"/>
    </source>
</evidence>
<dbReference type="PANTHER" id="PTHR35357">
    <property type="entry name" value="OS02G0537100 PROTEIN"/>
    <property type="match status" value="1"/>
</dbReference>
<gene>
    <name evidence="5" type="ORF">V6N11_029535</name>
</gene>
<evidence type="ECO:0000313" key="6">
    <source>
        <dbReference type="Proteomes" id="UP001396334"/>
    </source>
</evidence>
<evidence type="ECO:0000256" key="3">
    <source>
        <dbReference type="ARBA" id="ARBA00038471"/>
    </source>
</evidence>
<comment type="similarity">
    <text evidence="3">Belongs to the PMEI family.</text>
</comment>
<dbReference type="InterPro" id="IPR006501">
    <property type="entry name" value="Pectinesterase_inhib_dom"/>
</dbReference>
<organism evidence="5 6">
    <name type="scientific">Hibiscus sabdariffa</name>
    <name type="common">roselle</name>
    <dbReference type="NCBI Taxonomy" id="183260"/>
    <lineage>
        <taxon>Eukaryota</taxon>
        <taxon>Viridiplantae</taxon>
        <taxon>Streptophyta</taxon>
        <taxon>Embryophyta</taxon>
        <taxon>Tracheophyta</taxon>
        <taxon>Spermatophyta</taxon>
        <taxon>Magnoliopsida</taxon>
        <taxon>eudicotyledons</taxon>
        <taxon>Gunneridae</taxon>
        <taxon>Pentapetalae</taxon>
        <taxon>rosids</taxon>
        <taxon>malvids</taxon>
        <taxon>Malvales</taxon>
        <taxon>Malvaceae</taxon>
        <taxon>Malvoideae</taxon>
        <taxon>Hibiscus</taxon>
    </lineage>
</organism>
<dbReference type="Gene3D" id="1.20.140.40">
    <property type="entry name" value="Invertase/pectin methylesterase inhibitor family protein"/>
    <property type="match status" value="1"/>
</dbReference>
<dbReference type="Pfam" id="PF04043">
    <property type="entry name" value="PMEI"/>
    <property type="match status" value="1"/>
</dbReference>
<name>A0ABR2P6Y9_9ROSI</name>